<dbReference type="RefSeq" id="WP_069634290.1">
    <property type="nucleotide sequence ID" value="NZ_JXKZ01000002.1"/>
</dbReference>
<evidence type="ECO:0000313" key="3">
    <source>
        <dbReference type="EMBL" id="OEG16963.1"/>
    </source>
</evidence>
<dbReference type="Proteomes" id="UP000094764">
    <property type="component" value="Unassembled WGS sequence"/>
</dbReference>
<dbReference type="NCBIfam" id="NF001095">
    <property type="entry name" value="PRK00124.1"/>
    <property type="match status" value="1"/>
</dbReference>
<dbReference type="EMBL" id="MIKB01000012">
    <property type="protein sequence ID" value="OEG16963.1"/>
    <property type="molecule type" value="Genomic_DNA"/>
</dbReference>
<dbReference type="InterPro" id="IPR003791">
    <property type="entry name" value="UPF0178"/>
</dbReference>
<dbReference type="OrthoDB" id="9798918at2"/>
<gene>
    <name evidence="3" type="ORF">BCR23_02845</name>
</gene>
<dbReference type="Pfam" id="PF02639">
    <property type="entry name" value="DUF188"/>
    <property type="match status" value="1"/>
</dbReference>
<proteinExistence type="inferred from homology"/>
<dbReference type="STRING" id="903983.BCR23_02845"/>
<evidence type="ECO:0000256" key="2">
    <source>
        <dbReference type="HAMAP-Rule" id="MF_00489"/>
    </source>
</evidence>
<evidence type="ECO:0000313" key="4">
    <source>
        <dbReference type="Proteomes" id="UP000094764"/>
    </source>
</evidence>
<evidence type="ECO:0000256" key="1">
    <source>
        <dbReference type="ARBA" id="ARBA00008522"/>
    </source>
</evidence>
<comment type="similarity">
    <text evidence="1 2">Belongs to the UPF0178 family.</text>
</comment>
<dbReference type="HAMAP" id="MF_00489">
    <property type="entry name" value="UPF0178"/>
    <property type="match status" value="1"/>
</dbReference>
<keyword evidence="4" id="KW-1185">Reference proteome</keyword>
<dbReference type="PANTHER" id="PTHR35146">
    <property type="entry name" value="UPF0178 PROTEIN YAII"/>
    <property type="match status" value="1"/>
</dbReference>
<reference evidence="4" key="1">
    <citation type="submission" date="2016-09" db="EMBL/GenBank/DDBJ databases">
        <authorList>
            <person name="Gulvik C.A."/>
        </authorList>
    </citation>
    <scope>NUCLEOTIDE SEQUENCE [LARGE SCALE GENOMIC DNA]</scope>
    <source>
        <strain evidence="4">LMG 26306</strain>
    </source>
</reference>
<dbReference type="PATRIC" id="fig|903983.4.peg.1157"/>
<name>A0A1E5GW77_9ENTE</name>
<organism evidence="3 4">
    <name type="scientific">Enterococcus quebecensis</name>
    <dbReference type="NCBI Taxonomy" id="903983"/>
    <lineage>
        <taxon>Bacteria</taxon>
        <taxon>Bacillati</taxon>
        <taxon>Bacillota</taxon>
        <taxon>Bacilli</taxon>
        <taxon>Lactobacillales</taxon>
        <taxon>Enterococcaceae</taxon>
        <taxon>Enterococcus</taxon>
    </lineage>
</organism>
<accession>A0A1E5GW77</accession>
<dbReference type="AlphaFoldDB" id="A0A1E5GW77"/>
<protein>
    <recommendedName>
        <fullName evidence="2">UPF0178 protein BCR23_02845</fullName>
    </recommendedName>
</protein>
<comment type="caution">
    <text evidence="3">The sequence shown here is derived from an EMBL/GenBank/DDBJ whole genome shotgun (WGS) entry which is preliminary data.</text>
</comment>
<sequence>MRIFIDGDGSPVKESTIEIALAYSINVLIVTSIDHYSMKEYPKNVSFVYVDKGADAADYKIVQLIRSGDVLVTQDYGLASLVLPKGVRVLHQLGYEYTRENIAGLLEQRYFSAKVRKSGGHTKGPKAFTQADREKFKEKLIVLLKEVNEPNEESDILK</sequence>
<dbReference type="PANTHER" id="PTHR35146:SF1">
    <property type="entry name" value="UPF0178 PROTEIN YAII"/>
    <property type="match status" value="1"/>
</dbReference>